<evidence type="ECO:0000256" key="1">
    <source>
        <dbReference type="SAM" id="Phobius"/>
    </source>
</evidence>
<evidence type="ECO:0000313" key="3">
    <source>
        <dbReference type="Proteomes" id="UP001595630"/>
    </source>
</evidence>
<accession>A0ABV7T4M5</accession>
<proteinExistence type="predicted"/>
<keyword evidence="3" id="KW-1185">Reference proteome</keyword>
<dbReference type="Proteomes" id="UP001595630">
    <property type="component" value="Unassembled WGS sequence"/>
</dbReference>
<comment type="caution">
    <text evidence="2">The sequence shown here is derived from an EMBL/GenBank/DDBJ whole genome shotgun (WGS) entry which is preliminary data.</text>
</comment>
<sequence>MDWIDLLEWPAMVVTIIAAWMIGSLRPARRMIGFWCFLLSNVLWIAWGLQADAWGLILVQVFLAGMNIRGLRKNEHSLHENEQAKA</sequence>
<dbReference type="RefSeq" id="WP_386364322.1">
    <property type="nucleotide sequence ID" value="NZ_JBHRXZ010000022.1"/>
</dbReference>
<keyword evidence="1" id="KW-0472">Membrane</keyword>
<organism evidence="2 3">
    <name type="scientific">Stutzerimonas tarimensis</name>
    <dbReference type="NCBI Taxonomy" id="1507735"/>
    <lineage>
        <taxon>Bacteria</taxon>
        <taxon>Pseudomonadati</taxon>
        <taxon>Pseudomonadota</taxon>
        <taxon>Gammaproteobacteria</taxon>
        <taxon>Pseudomonadales</taxon>
        <taxon>Pseudomonadaceae</taxon>
        <taxon>Stutzerimonas</taxon>
    </lineage>
</organism>
<name>A0ABV7T4M5_9GAMM</name>
<feature type="transmembrane region" description="Helical" evidence="1">
    <location>
        <begin position="53"/>
        <end position="71"/>
    </location>
</feature>
<reference evidence="3" key="1">
    <citation type="journal article" date="2019" name="Int. J. Syst. Evol. Microbiol.">
        <title>The Global Catalogue of Microorganisms (GCM) 10K type strain sequencing project: providing services to taxonomists for standard genome sequencing and annotation.</title>
        <authorList>
            <consortium name="The Broad Institute Genomics Platform"/>
            <consortium name="The Broad Institute Genome Sequencing Center for Infectious Disease"/>
            <person name="Wu L."/>
            <person name="Ma J."/>
        </authorList>
    </citation>
    <scope>NUCLEOTIDE SEQUENCE [LARGE SCALE GENOMIC DNA]</scope>
    <source>
        <strain evidence="3">KCTC 42447</strain>
    </source>
</reference>
<keyword evidence="1" id="KW-0812">Transmembrane</keyword>
<evidence type="ECO:0008006" key="4">
    <source>
        <dbReference type="Google" id="ProtNLM"/>
    </source>
</evidence>
<gene>
    <name evidence="2" type="ORF">ACFOMF_09905</name>
</gene>
<protein>
    <recommendedName>
        <fullName evidence="4">Amino acid transporter</fullName>
    </recommendedName>
</protein>
<dbReference type="EMBL" id="JBHRXZ010000022">
    <property type="protein sequence ID" value="MFC3608090.1"/>
    <property type="molecule type" value="Genomic_DNA"/>
</dbReference>
<feature type="transmembrane region" description="Helical" evidence="1">
    <location>
        <begin position="6"/>
        <end position="25"/>
    </location>
</feature>
<evidence type="ECO:0000313" key="2">
    <source>
        <dbReference type="EMBL" id="MFC3608090.1"/>
    </source>
</evidence>
<feature type="transmembrane region" description="Helical" evidence="1">
    <location>
        <begin position="32"/>
        <end position="47"/>
    </location>
</feature>
<keyword evidence="1" id="KW-1133">Transmembrane helix</keyword>